<name>D7SYU1_VITVI</name>
<gene>
    <name evidence="1" type="ordered locus">VIT_02s0236g00160</name>
</gene>
<sequence>MYRKTISCTPPNSSRVTIFYAVPNNSTKVIFSTQAYNSTNTISTTQSSDSTNFISLSPHHTSTEVVSCIQLNNSTNATSSSQVHNGAISFIELYYLTKTIFSSQLNNHRKVSIPSSYPHNLIMAISSTWLNHSTKVISSIHDNNST</sequence>
<dbReference type="EMBL" id="FN595257">
    <property type="protein sequence ID" value="CBI23393.3"/>
    <property type="molecule type" value="Genomic_DNA"/>
</dbReference>
<dbReference type="PaxDb" id="29760-VIT_02s0236g00160.t01"/>
<keyword evidence="2" id="KW-1185">Reference proteome</keyword>
<evidence type="ECO:0000313" key="2">
    <source>
        <dbReference type="Proteomes" id="UP000009183"/>
    </source>
</evidence>
<dbReference type="Proteomes" id="UP000009183">
    <property type="component" value="Chromosome 2"/>
</dbReference>
<proteinExistence type="predicted"/>
<evidence type="ECO:0000313" key="1">
    <source>
        <dbReference type="EMBL" id="CBI23393.3"/>
    </source>
</evidence>
<dbReference type="AlphaFoldDB" id="D7SYU1"/>
<organism evidence="1 2">
    <name type="scientific">Vitis vinifera</name>
    <name type="common">Grape</name>
    <dbReference type="NCBI Taxonomy" id="29760"/>
    <lineage>
        <taxon>Eukaryota</taxon>
        <taxon>Viridiplantae</taxon>
        <taxon>Streptophyta</taxon>
        <taxon>Embryophyta</taxon>
        <taxon>Tracheophyta</taxon>
        <taxon>Spermatophyta</taxon>
        <taxon>Magnoliopsida</taxon>
        <taxon>eudicotyledons</taxon>
        <taxon>Gunneridae</taxon>
        <taxon>Pentapetalae</taxon>
        <taxon>rosids</taxon>
        <taxon>Vitales</taxon>
        <taxon>Vitaceae</taxon>
        <taxon>Viteae</taxon>
        <taxon>Vitis</taxon>
    </lineage>
</organism>
<dbReference type="InParanoid" id="D7SYU1"/>
<protein>
    <submittedName>
        <fullName evidence="1">Uncharacterized protein</fullName>
    </submittedName>
</protein>
<reference evidence="2" key="1">
    <citation type="journal article" date="2007" name="Nature">
        <title>The grapevine genome sequence suggests ancestral hexaploidization in major angiosperm phyla.</title>
        <authorList>
            <consortium name="The French-Italian Public Consortium for Grapevine Genome Characterization."/>
            <person name="Jaillon O."/>
            <person name="Aury J.-M."/>
            <person name="Noel B."/>
            <person name="Policriti A."/>
            <person name="Clepet C."/>
            <person name="Casagrande A."/>
            <person name="Choisne N."/>
            <person name="Aubourg S."/>
            <person name="Vitulo N."/>
            <person name="Jubin C."/>
            <person name="Vezzi A."/>
            <person name="Legeai F."/>
            <person name="Hugueney P."/>
            <person name="Dasilva C."/>
            <person name="Horner D."/>
            <person name="Mica E."/>
            <person name="Jublot D."/>
            <person name="Poulain J."/>
            <person name="Bruyere C."/>
            <person name="Billault A."/>
            <person name="Segurens B."/>
            <person name="Gouyvenoux M."/>
            <person name="Ugarte E."/>
            <person name="Cattonaro F."/>
            <person name="Anthouard V."/>
            <person name="Vico V."/>
            <person name="Del Fabbro C."/>
            <person name="Alaux M."/>
            <person name="Di Gaspero G."/>
            <person name="Dumas V."/>
            <person name="Felice N."/>
            <person name="Paillard S."/>
            <person name="Juman I."/>
            <person name="Moroldo M."/>
            <person name="Scalabrin S."/>
            <person name="Canaguier A."/>
            <person name="Le Clainche I."/>
            <person name="Malacrida G."/>
            <person name="Durand E."/>
            <person name="Pesole G."/>
            <person name="Laucou V."/>
            <person name="Chatelet P."/>
            <person name="Merdinoglu D."/>
            <person name="Delledonne M."/>
            <person name="Pezzotti M."/>
            <person name="Lecharny A."/>
            <person name="Scarpelli C."/>
            <person name="Artiguenave F."/>
            <person name="Pe M.E."/>
            <person name="Valle G."/>
            <person name="Morgante M."/>
            <person name="Caboche M."/>
            <person name="Adam-Blondon A.-F."/>
            <person name="Weissenbach J."/>
            <person name="Quetier F."/>
            <person name="Wincker P."/>
        </authorList>
    </citation>
    <scope>NUCLEOTIDE SEQUENCE [LARGE SCALE GENOMIC DNA]</scope>
    <source>
        <strain evidence="2">cv. Pinot noir / PN40024</strain>
    </source>
</reference>
<accession>D7SYU1</accession>
<dbReference type="HOGENOM" id="CLU_1780823_0_0_1"/>